<dbReference type="EMBL" id="VUOA01000031">
    <property type="protein sequence ID" value="KAA2235941.1"/>
    <property type="molecule type" value="Genomic_DNA"/>
</dbReference>
<dbReference type="RefSeq" id="WP_149819861.1">
    <property type="nucleotide sequence ID" value="NZ_VUOA01000031.1"/>
</dbReference>
<evidence type="ECO:0000313" key="1">
    <source>
        <dbReference type="EMBL" id="KAA2235941.1"/>
    </source>
</evidence>
<comment type="caution">
    <text evidence="1">The sequence shown here is derived from an EMBL/GenBank/DDBJ whole genome shotgun (WGS) entry which is preliminary data.</text>
</comment>
<name>A0A5B2VAA1_9HYPH</name>
<proteinExistence type="predicted"/>
<evidence type="ECO:0000313" key="2">
    <source>
        <dbReference type="Proteomes" id="UP000323142"/>
    </source>
</evidence>
<protein>
    <submittedName>
        <fullName evidence="1">Uncharacterized protein</fullName>
    </submittedName>
</protein>
<accession>A0A5B2VAA1</accession>
<reference evidence="1 2" key="2">
    <citation type="submission" date="2019-09" db="EMBL/GenBank/DDBJ databases">
        <authorList>
            <person name="Jin C."/>
        </authorList>
    </citation>
    <scope>NUCLEOTIDE SEQUENCE [LARGE SCALE GENOMIC DNA]</scope>
    <source>
        <strain evidence="1 2">BN140002</strain>
    </source>
</reference>
<reference evidence="1 2" key="1">
    <citation type="submission" date="2019-09" db="EMBL/GenBank/DDBJ databases">
        <title>Salinarimonas rosea gen. nov., sp. nov., a new member of the a-2 subgroup of the Proteobacteria.</title>
        <authorList>
            <person name="Liu J."/>
        </authorList>
    </citation>
    <scope>NUCLEOTIDE SEQUENCE [LARGE SCALE GENOMIC DNA]</scope>
    <source>
        <strain evidence="1 2">BN140002</strain>
    </source>
</reference>
<dbReference type="AlphaFoldDB" id="A0A5B2VAA1"/>
<dbReference type="Proteomes" id="UP000323142">
    <property type="component" value="Unassembled WGS sequence"/>
</dbReference>
<sequence>MDDRTHSLDEIRRAVRSDEDADVRAISILAATRNLAELPASANEALTLRTLSRVALTMAGLRPDDLRRSDVLSDLAKAWMAFEDTWLERRAA</sequence>
<gene>
    <name evidence="1" type="ORF">F0L46_17405</name>
</gene>
<keyword evidence="2" id="KW-1185">Reference proteome</keyword>
<organism evidence="1 2">
    <name type="scientific">Salinarimonas soli</name>
    <dbReference type="NCBI Taxonomy" id="1638099"/>
    <lineage>
        <taxon>Bacteria</taxon>
        <taxon>Pseudomonadati</taxon>
        <taxon>Pseudomonadota</taxon>
        <taxon>Alphaproteobacteria</taxon>
        <taxon>Hyphomicrobiales</taxon>
        <taxon>Salinarimonadaceae</taxon>
        <taxon>Salinarimonas</taxon>
    </lineage>
</organism>